<dbReference type="FunFam" id="2.10.109.10:FF:000014">
    <property type="entry name" value="Inner membrane protease subunit 1"/>
    <property type="match status" value="1"/>
</dbReference>
<evidence type="ECO:0000256" key="3">
    <source>
        <dbReference type="ARBA" id="ARBA00022801"/>
    </source>
</evidence>
<accession>A0A834LKS5</accession>
<gene>
    <name evidence="11" type="ORF">RHSIM_Rhsim06G0187400</name>
</gene>
<dbReference type="PRINTS" id="PR00727">
    <property type="entry name" value="LEADERPTASE"/>
</dbReference>
<keyword evidence="12" id="KW-1185">Reference proteome</keyword>
<dbReference type="Gene3D" id="2.10.109.10">
    <property type="entry name" value="Umud Fragment, subunit A"/>
    <property type="match status" value="1"/>
</dbReference>
<evidence type="ECO:0000256" key="6">
    <source>
        <dbReference type="ARBA" id="ARBA00038445"/>
    </source>
</evidence>
<reference evidence="11" key="1">
    <citation type="submission" date="2019-11" db="EMBL/GenBank/DDBJ databases">
        <authorList>
            <person name="Liu Y."/>
            <person name="Hou J."/>
            <person name="Li T.-Q."/>
            <person name="Guan C.-H."/>
            <person name="Wu X."/>
            <person name="Wu H.-Z."/>
            <person name="Ling F."/>
            <person name="Zhang R."/>
            <person name="Shi X.-G."/>
            <person name="Ren J.-P."/>
            <person name="Chen E.-F."/>
            <person name="Sun J.-M."/>
        </authorList>
    </citation>
    <scope>NUCLEOTIDE SEQUENCE</scope>
    <source>
        <strain evidence="11">Adult_tree_wgs_1</strain>
        <tissue evidence="11">Leaves</tissue>
    </source>
</reference>
<keyword evidence="5" id="KW-0472">Membrane</keyword>
<dbReference type="InterPro" id="IPR019758">
    <property type="entry name" value="Pept_S26A_signal_pept_1_CS"/>
</dbReference>
<dbReference type="GO" id="GO:0006627">
    <property type="term" value="P:protein processing involved in protein targeting to mitochondrion"/>
    <property type="evidence" value="ECO:0007669"/>
    <property type="project" value="TreeGrafter"/>
</dbReference>
<dbReference type="PANTHER" id="PTHR12383:SF16">
    <property type="entry name" value="MITOCHONDRIAL INNER MEMBRANE PROTEASE SUBUNIT 1"/>
    <property type="match status" value="1"/>
</dbReference>
<feature type="domain" description="Peptidase S26" evidence="10">
    <location>
        <begin position="112"/>
        <end position="150"/>
    </location>
</feature>
<organism evidence="11 12">
    <name type="scientific">Rhododendron simsii</name>
    <name type="common">Sims's rhododendron</name>
    <dbReference type="NCBI Taxonomy" id="118357"/>
    <lineage>
        <taxon>Eukaryota</taxon>
        <taxon>Viridiplantae</taxon>
        <taxon>Streptophyta</taxon>
        <taxon>Embryophyta</taxon>
        <taxon>Tracheophyta</taxon>
        <taxon>Spermatophyta</taxon>
        <taxon>Magnoliopsida</taxon>
        <taxon>eudicotyledons</taxon>
        <taxon>Gunneridae</taxon>
        <taxon>Pentapetalae</taxon>
        <taxon>asterids</taxon>
        <taxon>Ericales</taxon>
        <taxon>Ericaceae</taxon>
        <taxon>Ericoideae</taxon>
        <taxon>Rhodoreae</taxon>
        <taxon>Rhododendron</taxon>
    </lineage>
</organism>
<dbReference type="PANTHER" id="PTHR12383">
    <property type="entry name" value="PROTEASE FAMILY S26 MITOCHONDRIAL INNER MEMBRANE PROTEASE-RELATED"/>
    <property type="match status" value="1"/>
</dbReference>
<evidence type="ECO:0000256" key="5">
    <source>
        <dbReference type="ARBA" id="ARBA00023136"/>
    </source>
</evidence>
<dbReference type="NCBIfam" id="TIGR02227">
    <property type="entry name" value="sigpep_I_bact"/>
    <property type="match status" value="1"/>
</dbReference>
<feature type="domain" description="Peptidase S26" evidence="10">
    <location>
        <begin position="23"/>
        <end position="106"/>
    </location>
</feature>
<keyword evidence="2" id="KW-0999">Mitochondrion inner membrane</keyword>
<dbReference type="InterPro" id="IPR052064">
    <property type="entry name" value="Mito_IMP1_subunit"/>
</dbReference>
<evidence type="ECO:0000256" key="4">
    <source>
        <dbReference type="ARBA" id="ARBA00023128"/>
    </source>
</evidence>
<evidence type="ECO:0000313" key="11">
    <source>
        <dbReference type="EMBL" id="KAF7140431.1"/>
    </source>
</evidence>
<dbReference type="InterPro" id="IPR019533">
    <property type="entry name" value="Peptidase_S26"/>
</dbReference>
<dbReference type="GO" id="GO:0042720">
    <property type="term" value="C:mitochondrial inner membrane peptidase complex"/>
    <property type="evidence" value="ECO:0007669"/>
    <property type="project" value="TreeGrafter"/>
</dbReference>
<dbReference type="SUPFAM" id="SSF51306">
    <property type="entry name" value="LexA/Signal peptidase"/>
    <property type="match status" value="1"/>
</dbReference>
<dbReference type="Pfam" id="PF10502">
    <property type="entry name" value="Peptidase_S26"/>
    <property type="match status" value="2"/>
</dbReference>
<protein>
    <recommendedName>
        <fullName evidence="10">Peptidase S26 domain-containing protein</fullName>
    </recommendedName>
</protein>
<comment type="caution">
    <text evidence="11">The sequence shown here is derived from an EMBL/GenBank/DDBJ whole genome shotgun (WGS) entry which is preliminary data.</text>
</comment>
<evidence type="ECO:0000256" key="7">
    <source>
        <dbReference type="ARBA" id="ARBA00054895"/>
    </source>
</evidence>
<dbReference type="AlphaFoldDB" id="A0A834LKS5"/>
<feature type="active site" evidence="9">
    <location>
        <position position="90"/>
    </location>
</feature>
<dbReference type="InterPro" id="IPR036286">
    <property type="entry name" value="LexA/Signal_pep-like_sf"/>
</dbReference>
<dbReference type="GO" id="GO:0006465">
    <property type="term" value="P:signal peptide processing"/>
    <property type="evidence" value="ECO:0007669"/>
    <property type="project" value="InterPro"/>
</dbReference>
<comment type="subcellular location">
    <subcellularLocation>
        <location evidence="1">Mitochondrion inner membrane</location>
    </subcellularLocation>
</comment>
<evidence type="ECO:0000256" key="8">
    <source>
        <dbReference type="ARBA" id="ARBA00064368"/>
    </source>
</evidence>
<comment type="subunit">
    <text evidence="8">Heterodimer of 2 subunits, IMP1A/B and IMP12.</text>
</comment>
<evidence type="ECO:0000259" key="10">
    <source>
        <dbReference type="Pfam" id="PF10502"/>
    </source>
</evidence>
<dbReference type="CDD" id="cd06530">
    <property type="entry name" value="S26_SPase_I"/>
    <property type="match status" value="1"/>
</dbReference>
<dbReference type="PROSITE" id="PS00761">
    <property type="entry name" value="SPASE_I_3"/>
    <property type="match status" value="1"/>
</dbReference>
<evidence type="ECO:0000256" key="9">
    <source>
        <dbReference type="PIRSR" id="PIRSR600223-1"/>
    </source>
</evidence>
<dbReference type="GO" id="GO:0004252">
    <property type="term" value="F:serine-type endopeptidase activity"/>
    <property type="evidence" value="ECO:0007669"/>
    <property type="project" value="InterPro"/>
</dbReference>
<feature type="active site" evidence="9">
    <location>
        <position position="46"/>
    </location>
</feature>
<evidence type="ECO:0000256" key="1">
    <source>
        <dbReference type="ARBA" id="ARBA00004273"/>
    </source>
</evidence>
<name>A0A834LKS5_RHOSS</name>
<dbReference type="EMBL" id="WJXA01000006">
    <property type="protein sequence ID" value="KAF7140431.1"/>
    <property type="molecule type" value="Genomic_DNA"/>
</dbReference>
<dbReference type="InterPro" id="IPR000223">
    <property type="entry name" value="Pept_S26A_signal_pept_1"/>
</dbReference>
<keyword evidence="4" id="KW-0496">Mitochondrion</keyword>
<keyword evidence="3" id="KW-0378">Hydrolase</keyword>
<comment type="similarity">
    <text evidence="6">Belongs to the peptidase S26 family. IMP1 subfamily.</text>
</comment>
<evidence type="ECO:0000256" key="2">
    <source>
        <dbReference type="ARBA" id="ARBA00022792"/>
    </source>
</evidence>
<sequence>MLGSLGQWRNIAKEALDRTAIVAKFLCFLHVTNNYLCSSTLVYGPSMLPTLNLTGDVVLAEHVSTRLGKVGSGDVVVVRSPENPNKYVTKRIVGMEGDKVTFSVDPISSDRSKTLVVPKGHVWIQGDNVYASKDSRHFGPVPYGLIQGRVCCRASILFSSFVGSSTPLYILALPELYGESVALDNKSLESIIAESLKFPHLTAP</sequence>
<dbReference type="OrthoDB" id="308440at2759"/>
<proteinExistence type="inferred from homology"/>
<evidence type="ECO:0000313" key="12">
    <source>
        <dbReference type="Proteomes" id="UP000626092"/>
    </source>
</evidence>
<comment type="function">
    <text evidence="7">Catalyzes the removal of transit peptides required for the targeting of proteins from the mitochondrial matrix, across the inner membrane, into the inter-membrane space.</text>
</comment>
<dbReference type="Proteomes" id="UP000626092">
    <property type="component" value="Unassembled WGS sequence"/>
</dbReference>